<dbReference type="AlphaFoldDB" id="A0A379JZW3"/>
<evidence type="ECO:0000313" key="2">
    <source>
        <dbReference type="Proteomes" id="UP000254084"/>
    </source>
</evidence>
<reference evidence="1 2" key="1">
    <citation type="submission" date="2018-06" db="EMBL/GenBank/DDBJ databases">
        <authorList>
            <consortium name="Pathogen Informatics"/>
            <person name="Doyle S."/>
        </authorList>
    </citation>
    <scope>NUCLEOTIDE SEQUENCE [LARGE SCALE GENOMIC DNA]</scope>
    <source>
        <strain evidence="1 2">NCTC10860</strain>
    </source>
</reference>
<gene>
    <name evidence="1" type="ORF">NCTC10860_00131</name>
</gene>
<name>A0A379JZW3_ECTOL</name>
<evidence type="ECO:0000313" key="1">
    <source>
        <dbReference type="EMBL" id="SUD57928.1"/>
    </source>
</evidence>
<protein>
    <submittedName>
        <fullName evidence="1">Uncharacterized protein</fullName>
    </submittedName>
</protein>
<dbReference type="EMBL" id="UGUW01000001">
    <property type="protein sequence ID" value="SUD57928.1"/>
    <property type="molecule type" value="Genomic_DNA"/>
</dbReference>
<dbReference type="Proteomes" id="UP000254084">
    <property type="component" value="Unassembled WGS sequence"/>
</dbReference>
<sequence>MEIKFRTTSGAIVNANPLADSPAPASLPDPAAERGVGQVESAHILRKQIERVIREYGADPAEAALAVCVVLDGNLGLAEDGYFDDDEAVLNAILAKDQADD</sequence>
<dbReference type="RefSeq" id="WP_057392359.1">
    <property type="nucleotide sequence ID" value="NZ_UGUW01000001.1"/>
</dbReference>
<accession>A0A379JZW3</accession>
<proteinExistence type="predicted"/>
<organism evidence="1 2">
    <name type="scientific">Ectopseudomonas oleovorans</name>
    <name type="common">Pseudomonas oleovorans</name>
    <dbReference type="NCBI Taxonomy" id="301"/>
    <lineage>
        <taxon>Bacteria</taxon>
        <taxon>Pseudomonadati</taxon>
        <taxon>Pseudomonadota</taxon>
        <taxon>Gammaproteobacteria</taxon>
        <taxon>Pseudomonadales</taxon>
        <taxon>Pseudomonadaceae</taxon>
        <taxon>Ectopseudomonas</taxon>
    </lineage>
</organism>